<sequence length="84" mass="9644">DKMVESVVALHLARKYDVGYWRNGSEIDVVTKDGIGFEVKWRRNAKPLRVRVGKIKNIVTLSKDDFSTDPLMIPVYLFLACFDV</sequence>
<dbReference type="Proteomes" id="UP000886217">
    <property type="component" value="Unassembled WGS sequence"/>
</dbReference>
<organism evidence="1">
    <name type="scientific">Thermococcus litoralis</name>
    <dbReference type="NCBI Taxonomy" id="2265"/>
    <lineage>
        <taxon>Archaea</taxon>
        <taxon>Methanobacteriati</taxon>
        <taxon>Methanobacteriota</taxon>
        <taxon>Thermococci</taxon>
        <taxon>Thermococcales</taxon>
        <taxon>Thermococcaceae</taxon>
        <taxon>Thermococcus</taxon>
    </lineage>
</organism>
<keyword evidence="1" id="KW-0547">Nucleotide-binding</keyword>
<protein>
    <submittedName>
        <fullName evidence="1">ATP-binding protein</fullName>
    </submittedName>
</protein>
<reference evidence="1" key="1">
    <citation type="journal article" date="2020" name="mSystems">
        <title>Genome- and Community-Level Interaction Insights into Carbon Utilization and Element Cycling Functions of Hydrothermarchaeota in Hydrothermal Sediment.</title>
        <authorList>
            <person name="Zhou Z."/>
            <person name="Liu Y."/>
            <person name="Xu W."/>
            <person name="Pan J."/>
            <person name="Luo Z.H."/>
            <person name="Li M."/>
        </authorList>
    </citation>
    <scope>NUCLEOTIDE SEQUENCE [LARGE SCALE GENOMIC DNA]</scope>
    <source>
        <strain evidence="1">HyVt-93</strain>
    </source>
</reference>
<name>A0A7C5NW90_THELI</name>
<dbReference type="AlphaFoldDB" id="A0A7C5NW90"/>
<dbReference type="GO" id="GO:0005524">
    <property type="term" value="F:ATP binding"/>
    <property type="evidence" value="ECO:0007669"/>
    <property type="project" value="UniProtKB-KW"/>
</dbReference>
<comment type="caution">
    <text evidence="1">The sequence shown here is derived from an EMBL/GenBank/DDBJ whole genome shotgun (WGS) entry which is preliminary data.</text>
</comment>
<keyword evidence="1" id="KW-0067">ATP-binding</keyword>
<dbReference type="EMBL" id="DRTU01000056">
    <property type="protein sequence ID" value="HHI00087.1"/>
    <property type="molecule type" value="Genomic_DNA"/>
</dbReference>
<evidence type="ECO:0000313" key="1">
    <source>
        <dbReference type="EMBL" id="HHI00087.1"/>
    </source>
</evidence>
<gene>
    <name evidence="1" type="ORF">ENL40_01195</name>
</gene>
<accession>A0A7C5NW90</accession>
<proteinExistence type="predicted"/>
<feature type="non-terminal residue" evidence="1">
    <location>
        <position position="1"/>
    </location>
</feature>